<evidence type="ECO:0000256" key="2">
    <source>
        <dbReference type="ARBA" id="ARBA00022737"/>
    </source>
</evidence>
<sequence>MSRESRAQPRLWLKLLTKIDKDGDDEGVRPVPGGPHTTKTNRNGSRRRWQRADRDADGLLSLAEFTDFAHPEEAAHMRELISTRNGDGAIDEAEYIGDMVDAETNCTLFSQADMDKDAAIAYQNRRFWTHQRQSLRSSHGYGLWRSVAQSTRRALRQVLVLTFCKRSQKRNNLNFHYNSFAICEFILLHDFC</sequence>
<evidence type="ECO:0000259" key="5">
    <source>
        <dbReference type="PROSITE" id="PS50222"/>
    </source>
</evidence>
<evidence type="ECO:0000256" key="4">
    <source>
        <dbReference type="SAM" id="MobiDB-lite"/>
    </source>
</evidence>
<protein>
    <submittedName>
        <fullName evidence="7">EF-hand domain-containing protein</fullName>
    </submittedName>
</protein>
<dbReference type="Proteomes" id="UP000095280">
    <property type="component" value="Unplaced"/>
</dbReference>
<accession>A0A1I8JP89</accession>
<name>A0A1I8JP89_9PLAT</name>
<dbReference type="PANTHER" id="PTHR10827:SF98">
    <property type="entry name" value="45 KDA CALCIUM-BINDING PROTEIN"/>
    <property type="match status" value="1"/>
</dbReference>
<dbReference type="PROSITE" id="PS00018">
    <property type="entry name" value="EF_HAND_1"/>
    <property type="match status" value="1"/>
</dbReference>
<dbReference type="PROSITE" id="PS50222">
    <property type="entry name" value="EF_HAND_2"/>
    <property type="match status" value="1"/>
</dbReference>
<dbReference type="InterPro" id="IPR002048">
    <property type="entry name" value="EF_hand_dom"/>
</dbReference>
<feature type="region of interest" description="Disordered" evidence="4">
    <location>
        <begin position="22"/>
        <end position="49"/>
    </location>
</feature>
<organism evidence="6 7">
    <name type="scientific">Macrostomum lignano</name>
    <dbReference type="NCBI Taxonomy" id="282301"/>
    <lineage>
        <taxon>Eukaryota</taxon>
        <taxon>Metazoa</taxon>
        <taxon>Spiralia</taxon>
        <taxon>Lophotrochozoa</taxon>
        <taxon>Platyhelminthes</taxon>
        <taxon>Rhabditophora</taxon>
        <taxon>Macrostomorpha</taxon>
        <taxon>Macrostomida</taxon>
        <taxon>Macrostomidae</taxon>
        <taxon>Macrostomum</taxon>
    </lineage>
</organism>
<evidence type="ECO:0000256" key="3">
    <source>
        <dbReference type="ARBA" id="ARBA00022837"/>
    </source>
</evidence>
<dbReference type="InterPro" id="IPR011992">
    <property type="entry name" value="EF-hand-dom_pair"/>
</dbReference>
<proteinExistence type="predicted"/>
<dbReference type="AlphaFoldDB" id="A0A1I8JP89"/>
<keyword evidence="3" id="KW-0106">Calcium</keyword>
<dbReference type="InterPro" id="IPR018247">
    <property type="entry name" value="EF_Hand_1_Ca_BS"/>
</dbReference>
<dbReference type="GO" id="GO:0005509">
    <property type="term" value="F:calcium ion binding"/>
    <property type="evidence" value="ECO:0007669"/>
    <property type="project" value="InterPro"/>
</dbReference>
<reference evidence="7" key="1">
    <citation type="submission" date="2016-11" db="UniProtKB">
        <authorList>
            <consortium name="WormBaseParasite"/>
        </authorList>
    </citation>
    <scope>IDENTIFICATION</scope>
</reference>
<keyword evidence="6" id="KW-1185">Reference proteome</keyword>
<feature type="domain" description="EF-hand" evidence="5">
    <location>
        <begin position="40"/>
        <end position="75"/>
    </location>
</feature>
<dbReference type="PANTHER" id="PTHR10827">
    <property type="entry name" value="RETICULOCALBIN"/>
    <property type="match status" value="1"/>
</dbReference>
<dbReference type="WBParaSite" id="snap_masked-unitig_25876-processed-gene-0.0-mRNA-1">
    <property type="protein sequence ID" value="snap_masked-unitig_25876-processed-gene-0.0-mRNA-1"/>
    <property type="gene ID" value="snap_masked-unitig_25876-processed-gene-0.0"/>
</dbReference>
<dbReference type="GO" id="GO:0005783">
    <property type="term" value="C:endoplasmic reticulum"/>
    <property type="evidence" value="ECO:0007669"/>
    <property type="project" value="TreeGrafter"/>
</dbReference>
<evidence type="ECO:0000313" key="7">
    <source>
        <dbReference type="WBParaSite" id="snap_masked-unitig_25876-processed-gene-0.0-mRNA-1"/>
    </source>
</evidence>
<keyword evidence="1" id="KW-0479">Metal-binding</keyword>
<evidence type="ECO:0000313" key="6">
    <source>
        <dbReference type="Proteomes" id="UP000095280"/>
    </source>
</evidence>
<dbReference type="SUPFAM" id="SSF47473">
    <property type="entry name" value="EF-hand"/>
    <property type="match status" value="1"/>
</dbReference>
<dbReference type="Gene3D" id="1.10.238.10">
    <property type="entry name" value="EF-hand"/>
    <property type="match status" value="1"/>
</dbReference>
<evidence type="ECO:0000256" key="1">
    <source>
        <dbReference type="ARBA" id="ARBA00022723"/>
    </source>
</evidence>
<keyword evidence="2" id="KW-0677">Repeat</keyword>